<dbReference type="Proteomes" id="UP000243502">
    <property type="component" value="Chromosome 3"/>
</dbReference>
<dbReference type="KEGG" id="pter:C2L65_36130"/>
<dbReference type="Pfam" id="PF11811">
    <property type="entry name" value="DUF3331"/>
    <property type="match status" value="1"/>
</dbReference>
<name>A0A2I8F324_9BURK</name>
<dbReference type="InterPro" id="IPR021769">
    <property type="entry name" value="DUF3331"/>
</dbReference>
<reference evidence="1 2" key="1">
    <citation type="submission" date="2018-01" db="EMBL/GenBank/DDBJ databases">
        <title>Species boundaries and ecological features among Paraburkholderia terrae DSMZ17804T, P. hospita DSMZ17164T and P. caribensis DSMZ13236T.</title>
        <authorList>
            <person name="Pratama A.A."/>
        </authorList>
    </citation>
    <scope>NUCLEOTIDE SEQUENCE [LARGE SCALE GENOMIC DNA]</scope>
    <source>
        <strain evidence="1 2">DSM 17804</strain>
    </source>
</reference>
<dbReference type="EMBL" id="CP026113">
    <property type="protein sequence ID" value="AUT66139.1"/>
    <property type="molecule type" value="Genomic_DNA"/>
</dbReference>
<organism evidence="1 2">
    <name type="scientific">Paraburkholderia terrae</name>
    <dbReference type="NCBI Taxonomy" id="311230"/>
    <lineage>
        <taxon>Bacteria</taxon>
        <taxon>Pseudomonadati</taxon>
        <taxon>Pseudomonadota</taxon>
        <taxon>Betaproteobacteria</taxon>
        <taxon>Burkholderiales</taxon>
        <taxon>Burkholderiaceae</taxon>
        <taxon>Paraburkholderia</taxon>
    </lineage>
</organism>
<gene>
    <name evidence="1" type="ORF">C2L65_36130</name>
</gene>
<sequence>MNSNLDQKEYVRAKRGRPRSNGAQEVTVRVWGAEVISDVERRSRATIAIDWADSTFGHYGEQLWSLGIARRKAVCALSGEPINRGDSIYRPRLIGGRIPLNSSAMILASFLDARYFSVRKSREYRSAVL</sequence>
<protein>
    <submittedName>
        <fullName evidence="1">DUF3331 domain-containing protein</fullName>
    </submittedName>
</protein>
<evidence type="ECO:0000313" key="2">
    <source>
        <dbReference type="Proteomes" id="UP000243502"/>
    </source>
</evidence>
<dbReference type="OrthoDB" id="9152922at2"/>
<dbReference type="AlphaFoldDB" id="A0A2I8F324"/>
<accession>A0A2I8F324</accession>
<evidence type="ECO:0000313" key="1">
    <source>
        <dbReference type="EMBL" id="AUT66139.1"/>
    </source>
</evidence>
<proteinExistence type="predicted"/>